<dbReference type="GO" id="GO:0003677">
    <property type="term" value="F:DNA binding"/>
    <property type="evidence" value="ECO:0007669"/>
    <property type="project" value="InterPro"/>
</dbReference>
<name>A0A3E0WMN2_9GAMM</name>
<sequence>MTEQVRSKQARRKALLARLARVEGQVRAIRRMIETGESCEAVAQQLAASRTAMSKAFCEMMACAIEHEIDIDGSLGEPAQQKLSELTRLLTRYG</sequence>
<keyword evidence="3" id="KW-1185">Reference proteome</keyword>
<proteinExistence type="inferred from homology"/>
<comment type="similarity">
    <text evidence="1">Belongs to the FrmR/RcnR family.</text>
</comment>
<dbReference type="Proteomes" id="UP000256763">
    <property type="component" value="Unassembled WGS sequence"/>
</dbReference>
<dbReference type="AlphaFoldDB" id="A0A3E0WMN2"/>
<comment type="caution">
    <text evidence="2">The sequence shown here is derived from an EMBL/GenBank/DDBJ whole genome shotgun (WGS) entry which is preliminary data.</text>
</comment>
<dbReference type="EMBL" id="NFZW01000021">
    <property type="protein sequence ID" value="RFA33463.1"/>
    <property type="molecule type" value="Genomic_DNA"/>
</dbReference>
<dbReference type="GO" id="GO:0045892">
    <property type="term" value="P:negative regulation of DNA-templated transcription"/>
    <property type="evidence" value="ECO:0007669"/>
    <property type="project" value="UniProtKB-ARBA"/>
</dbReference>
<evidence type="ECO:0000256" key="1">
    <source>
        <dbReference type="ARBA" id="ARBA00005260"/>
    </source>
</evidence>
<dbReference type="PANTHER" id="PTHR33677">
    <property type="entry name" value="TRANSCRIPTIONAL REPRESSOR FRMR-RELATED"/>
    <property type="match status" value="1"/>
</dbReference>
<dbReference type="OrthoDB" id="9806052at2"/>
<protein>
    <recommendedName>
        <fullName evidence="4">Transcriptional regulator</fullName>
    </recommendedName>
</protein>
<dbReference type="Gene3D" id="1.20.58.1000">
    <property type="entry name" value="Metal-sensitive repressor, helix protomer"/>
    <property type="match status" value="1"/>
</dbReference>
<evidence type="ECO:0000313" key="2">
    <source>
        <dbReference type="EMBL" id="RFA33463.1"/>
    </source>
</evidence>
<organism evidence="2 3">
    <name type="scientific">Alkalilimnicola ehrlichii</name>
    <dbReference type="NCBI Taxonomy" id="351052"/>
    <lineage>
        <taxon>Bacteria</taxon>
        <taxon>Pseudomonadati</taxon>
        <taxon>Pseudomonadota</taxon>
        <taxon>Gammaproteobacteria</taxon>
        <taxon>Chromatiales</taxon>
        <taxon>Ectothiorhodospiraceae</taxon>
        <taxon>Alkalilimnicola</taxon>
    </lineage>
</organism>
<dbReference type="GO" id="GO:0046872">
    <property type="term" value="F:metal ion binding"/>
    <property type="evidence" value="ECO:0007669"/>
    <property type="project" value="InterPro"/>
</dbReference>
<dbReference type="PANTHER" id="PTHR33677:SF5">
    <property type="entry name" value="TRANSCRIPTIONAL REPRESSOR FRMR"/>
    <property type="match status" value="1"/>
</dbReference>
<dbReference type="InterPro" id="IPR003735">
    <property type="entry name" value="Metal_Tscrpt_repr"/>
</dbReference>
<accession>A0A3E0WMN2</accession>
<evidence type="ECO:0000313" key="3">
    <source>
        <dbReference type="Proteomes" id="UP000256763"/>
    </source>
</evidence>
<dbReference type="Pfam" id="PF02583">
    <property type="entry name" value="Trns_repr_metal"/>
    <property type="match status" value="1"/>
</dbReference>
<reference evidence="3" key="1">
    <citation type="submission" date="2017-05" db="EMBL/GenBank/DDBJ databases">
        <authorList>
            <person name="Sharma S."/>
            <person name="Sidhu C."/>
            <person name="Pinnaka A.K."/>
        </authorList>
    </citation>
    <scope>NUCLEOTIDE SEQUENCE [LARGE SCALE GENOMIC DNA]</scope>
    <source>
        <strain evidence="3">AK93</strain>
    </source>
</reference>
<dbReference type="RefSeq" id="WP_116303425.1">
    <property type="nucleotide sequence ID" value="NZ_NFZV01000021.1"/>
</dbReference>
<gene>
    <name evidence="2" type="ORF">CAL65_17575</name>
</gene>
<evidence type="ECO:0008006" key="4">
    <source>
        <dbReference type="Google" id="ProtNLM"/>
    </source>
</evidence>
<dbReference type="InterPro" id="IPR038390">
    <property type="entry name" value="Metal_Tscrpt_repr_sf"/>
</dbReference>